<gene>
    <name evidence="7" type="ORF">CEP51_015528</name>
</gene>
<dbReference type="SUPFAM" id="SSF51905">
    <property type="entry name" value="FAD/NAD(P)-binding domain"/>
    <property type="match status" value="1"/>
</dbReference>
<reference evidence="7 8" key="1">
    <citation type="submission" date="2017-06" db="EMBL/GenBank/DDBJ databases">
        <title>Comparative genomic analysis of Ambrosia Fusariam Clade fungi.</title>
        <authorList>
            <person name="Stajich J.E."/>
            <person name="Carrillo J."/>
            <person name="Kijimoto T."/>
            <person name="Eskalen A."/>
            <person name="O'Donnell K."/>
            <person name="Kasson M."/>
        </authorList>
    </citation>
    <scope>NUCLEOTIDE SEQUENCE [LARGE SCALE GENOMIC DNA]</scope>
    <source>
        <strain evidence="7 8">NRRL62606</strain>
    </source>
</reference>
<dbReference type="AlphaFoldDB" id="A0A428P877"/>
<dbReference type="GO" id="GO:0071949">
    <property type="term" value="F:FAD binding"/>
    <property type="evidence" value="ECO:0007669"/>
    <property type="project" value="InterPro"/>
</dbReference>
<keyword evidence="5" id="KW-0503">Monooxygenase</keyword>
<keyword evidence="8" id="KW-1185">Reference proteome</keyword>
<dbReference type="InterPro" id="IPR002938">
    <property type="entry name" value="FAD-bd"/>
</dbReference>
<dbReference type="EMBL" id="NKCL01000852">
    <property type="protein sequence ID" value="RSL49225.1"/>
    <property type="molecule type" value="Genomic_DNA"/>
</dbReference>
<evidence type="ECO:0000256" key="1">
    <source>
        <dbReference type="ARBA" id="ARBA00007992"/>
    </source>
</evidence>
<dbReference type="PRINTS" id="PR00420">
    <property type="entry name" value="RNGMNOXGNASE"/>
</dbReference>
<dbReference type="Pfam" id="PF01494">
    <property type="entry name" value="FAD_binding_3"/>
    <property type="match status" value="1"/>
</dbReference>
<dbReference type="GO" id="GO:0004497">
    <property type="term" value="F:monooxygenase activity"/>
    <property type="evidence" value="ECO:0007669"/>
    <property type="project" value="UniProtKB-KW"/>
</dbReference>
<dbReference type="Gene3D" id="3.50.50.60">
    <property type="entry name" value="FAD/NAD(P)-binding domain"/>
    <property type="match status" value="1"/>
</dbReference>
<dbReference type="SUPFAM" id="SSF54373">
    <property type="entry name" value="FAD-linked reductases, C-terminal domain"/>
    <property type="match status" value="1"/>
</dbReference>
<proteinExistence type="inferred from homology"/>
<organism evidence="7 8">
    <name type="scientific">Fusarium floridanum</name>
    <dbReference type="NCBI Taxonomy" id="1325733"/>
    <lineage>
        <taxon>Eukaryota</taxon>
        <taxon>Fungi</taxon>
        <taxon>Dikarya</taxon>
        <taxon>Ascomycota</taxon>
        <taxon>Pezizomycotina</taxon>
        <taxon>Sordariomycetes</taxon>
        <taxon>Hypocreomycetidae</taxon>
        <taxon>Hypocreales</taxon>
        <taxon>Nectriaceae</taxon>
        <taxon>Fusarium</taxon>
        <taxon>Fusarium solani species complex</taxon>
    </lineage>
</organism>
<dbReference type="InterPro" id="IPR036188">
    <property type="entry name" value="FAD/NAD-bd_sf"/>
</dbReference>
<evidence type="ECO:0000313" key="8">
    <source>
        <dbReference type="Proteomes" id="UP000287972"/>
    </source>
</evidence>
<keyword evidence="3" id="KW-0274">FAD</keyword>
<protein>
    <recommendedName>
        <fullName evidence="6">FAD-binding domain-containing protein</fullName>
    </recommendedName>
</protein>
<dbReference type="PANTHER" id="PTHR13789">
    <property type="entry name" value="MONOOXYGENASE"/>
    <property type="match status" value="1"/>
</dbReference>
<evidence type="ECO:0000259" key="6">
    <source>
        <dbReference type="Pfam" id="PF01494"/>
    </source>
</evidence>
<evidence type="ECO:0000256" key="2">
    <source>
        <dbReference type="ARBA" id="ARBA00022630"/>
    </source>
</evidence>
<sequence length="473" mass="52838">MGSILKTLEPIQANLKPNLSQTLAGLKVIVVGAGFAGLACASDIARRGADVTIFEAADAVRTAGDIILFGPNATRVVGKYGEGVLNELMKVASQPLHMDIFDKHGKLLLHQEVEKECDGWPNAYGYRGHTQTVMFQFAQEVGIKFVYKSNVQEYFETDTGAGIIVNGARHEADLVIGADGIHSKARPFVTGKQDRPTPSGFSLYRAWFPLEVLRRNPKTRHIADDPEPWFNIWIMEDSHAIITTNKKLDRGTCFATHKDDKDIEEDWTLPGKKSDMLKVVEGCDPQLVETVKELVEDNLIDYKILWRDPIKPWVSPKGRVCIVGDAAHPHLATSATGGAQGVEDGATLAACLEESGRTDIPTALRAFEKLRFERTSLTQRMGWELRHRWHQTDWDAVTKDPSYLQFRQPEWLVGTDAEDYAHANYAAAVANMKDGTPFTATNVPKDYIHEDWTVKELMEKEQGMAEETFFKVK</sequence>
<evidence type="ECO:0000256" key="5">
    <source>
        <dbReference type="ARBA" id="ARBA00023033"/>
    </source>
</evidence>
<dbReference type="InterPro" id="IPR050493">
    <property type="entry name" value="FAD-dep_Monooxygenase_BioMet"/>
</dbReference>
<keyword evidence="2" id="KW-0285">Flavoprotein</keyword>
<evidence type="ECO:0000313" key="7">
    <source>
        <dbReference type="EMBL" id="RSL49225.1"/>
    </source>
</evidence>
<dbReference type="Proteomes" id="UP000287972">
    <property type="component" value="Unassembled WGS sequence"/>
</dbReference>
<evidence type="ECO:0000256" key="4">
    <source>
        <dbReference type="ARBA" id="ARBA00023002"/>
    </source>
</evidence>
<feature type="domain" description="FAD-binding" evidence="6">
    <location>
        <begin position="27"/>
        <end position="354"/>
    </location>
</feature>
<accession>A0A428P877</accession>
<comment type="caution">
    <text evidence="7">The sequence shown here is derived from an EMBL/GenBank/DDBJ whole genome shotgun (WGS) entry which is preliminary data.</text>
</comment>
<dbReference type="PANTHER" id="PTHR13789:SF236">
    <property type="entry name" value="MONOOXYGENASE, PUTATIVE (AFU_ORTHOLOGUE AFUA_6G12060)-RELATED"/>
    <property type="match status" value="1"/>
</dbReference>
<name>A0A428P877_9HYPO</name>
<evidence type="ECO:0000256" key="3">
    <source>
        <dbReference type="ARBA" id="ARBA00022827"/>
    </source>
</evidence>
<comment type="similarity">
    <text evidence="1">Belongs to the paxM FAD-dependent monooxygenase family.</text>
</comment>
<keyword evidence="4" id="KW-0560">Oxidoreductase</keyword>